<evidence type="ECO:0000313" key="2">
    <source>
        <dbReference type="Proteomes" id="UP001186974"/>
    </source>
</evidence>
<comment type="caution">
    <text evidence="1">The sequence shown here is derived from an EMBL/GenBank/DDBJ whole genome shotgun (WGS) entry which is preliminary data.</text>
</comment>
<reference evidence="1" key="1">
    <citation type="submission" date="2024-09" db="EMBL/GenBank/DDBJ databases">
        <title>Black Yeasts Isolated from many extreme environments.</title>
        <authorList>
            <person name="Coleine C."/>
            <person name="Stajich J.E."/>
            <person name="Selbmann L."/>
        </authorList>
    </citation>
    <scope>NUCLEOTIDE SEQUENCE</scope>
    <source>
        <strain evidence="1">CCFEE 5737</strain>
    </source>
</reference>
<dbReference type="EMBL" id="JAWDJW010000070">
    <property type="protein sequence ID" value="KAK3081771.1"/>
    <property type="molecule type" value="Genomic_DNA"/>
</dbReference>
<gene>
    <name evidence="1" type="ORF">LTS18_002946</name>
</gene>
<sequence length="187" mass="20124">MIRLLALASPALVQHTSSGADTIIDTLAASDVFNPSSPPNNAMLAVRTLANLFHTSEGRLIVDGDFDKIQQLVEPLITSGAKHRNLIIAITTLYINYSVLFTSSEGDMNHALTLMQDVTALMGGVEDSEALYRSLVAAGTIMSLGADLRDAAREAFDFDKVLARAEKVSPEPRIKNVVKEIKDELGA</sequence>
<name>A0ACC3DYU5_9PEZI</name>
<evidence type="ECO:0000313" key="1">
    <source>
        <dbReference type="EMBL" id="KAK3081771.1"/>
    </source>
</evidence>
<dbReference type="Proteomes" id="UP001186974">
    <property type="component" value="Unassembled WGS sequence"/>
</dbReference>
<keyword evidence="2" id="KW-1185">Reference proteome</keyword>
<organism evidence="1 2">
    <name type="scientific">Coniosporium uncinatum</name>
    <dbReference type="NCBI Taxonomy" id="93489"/>
    <lineage>
        <taxon>Eukaryota</taxon>
        <taxon>Fungi</taxon>
        <taxon>Dikarya</taxon>
        <taxon>Ascomycota</taxon>
        <taxon>Pezizomycotina</taxon>
        <taxon>Dothideomycetes</taxon>
        <taxon>Dothideomycetes incertae sedis</taxon>
        <taxon>Coniosporium</taxon>
    </lineage>
</organism>
<protein>
    <submittedName>
        <fullName evidence="1">Uncharacterized protein</fullName>
    </submittedName>
</protein>
<accession>A0ACC3DYU5</accession>
<proteinExistence type="predicted"/>